<accession>A0A9P1BW33</accession>
<reference evidence="16" key="2">
    <citation type="submission" date="2024-04" db="EMBL/GenBank/DDBJ databases">
        <authorList>
            <person name="Chen Y."/>
            <person name="Shah S."/>
            <person name="Dougan E. K."/>
            <person name="Thang M."/>
            <person name="Chan C."/>
        </authorList>
    </citation>
    <scope>NUCLEOTIDE SEQUENCE [LARGE SCALE GENOMIC DNA]</scope>
</reference>
<dbReference type="Gene3D" id="1.10.560.10">
    <property type="entry name" value="GroEL-like equatorial domain"/>
    <property type="match status" value="1"/>
</dbReference>
<evidence type="ECO:0000256" key="11">
    <source>
        <dbReference type="PROSITE-ProRule" id="PRU00708"/>
    </source>
</evidence>
<keyword evidence="7 12" id="KW-0547">Nucleotide-binding</keyword>
<dbReference type="NCBIfam" id="TIGR02344">
    <property type="entry name" value="chap_CCT_gamma"/>
    <property type="match status" value="1"/>
</dbReference>
<evidence type="ECO:0000256" key="3">
    <source>
        <dbReference type="ARBA" id="ARBA00008020"/>
    </source>
</evidence>
<evidence type="ECO:0000256" key="6">
    <source>
        <dbReference type="ARBA" id="ARBA00022490"/>
    </source>
</evidence>
<dbReference type="Gene3D" id="1.25.40.10">
    <property type="entry name" value="Tetratricopeptide repeat domain"/>
    <property type="match status" value="5"/>
</dbReference>
<evidence type="ECO:0000256" key="12">
    <source>
        <dbReference type="RuleBase" id="RU004187"/>
    </source>
</evidence>
<dbReference type="Gene3D" id="3.50.7.10">
    <property type="entry name" value="GroEL"/>
    <property type="match status" value="1"/>
</dbReference>
<dbReference type="CDD" id="cd03337">
    <property type="entry name" value="TCP1_gamma"/>
    <property type="match status" value="1"/>
</dbReference>
<dbReference type="NCBIfam" id="TIGR00756">
    <property type="entry name" value="PPR"/>
    <property type="match status" value="5"/>
</dbReference>
<dbReference type="PROSITE" id="PS00750">
    <property type="entry name" value="TCP1_1"/>
    <property type="match status" value="1"/>
</dbReference>
<feature type="compositionally biased region" description="Basic and acidic residues" evidence="14">
    <location>
        <begin position="1355"/>
        <end position="1364"/>
    </location>
</feature>
<dbReference type="InterPro" id="IPR002423">
    <property type="entry name" value="Cpn60/GroEL/TCP-1"/>
</dbReference>
<protein>
    <recommendedName>
        <fullName evidence="5 13">T-complex protein 1 subunit gamma</fullName>
    </recommendedName>
</protein>
<evidence type="ECO:0000256" key="2">
    <source>
        <dbReference type="ARBA" id="ARBA00007626"/>
    </source>
</evidence>
<reference evidence="15" key="1">
    <citation type="submission" date="2022-10" db="EMBL/GenBank/DDBJ databases">
        <authorList>
            <person name="Chen Y."/>
            <person name="Dougan E. K."/>
            <person name="Chan C."/>
            <person name="Rhodes N."/>
            <person name="Thang M."/>
        </authorList>
    </citation>
    <scope>NUCLEOTIDE SEQUENCE</scope>
</reference>
<evidence type="ECO:0000256" key="4">
    <source>
        <dbReference type="ARBA" id="ARBA00011531"/>
    </source>
</evidence>
<proteinExistence type="inferred from homology"/>
<evidence type="ECO:0000313" key="16">
    <source>
        <dbReference type="EMBL" id="CAL1132823.1"/>
    </source>
</evidence>
<dbReference type="FunFam" id="1.10.560.10:FF:000073">
    <property type="entry name" value="T-complex protein 1 subunit gamma"/>
    <property type="match status" value="1"/>
</dbReference>
<evidence type="ECO:0000256" key="10">
    <source>
        <dbReference type="ARBA" id="ARBA00024677"/>
    </source>
</evidence>
<dbReference type="SUPFAM" id="SSF52029">
    <property type="entry name" value="GroEL apical domain-like"/>
    <property type="match status" value="1"/>
</dbReference>
<feature type="repeat" description="PPR" evidence="11">
    <location>
        <begin position="801"/>
        <end position="835"/>
    </location>
</feature>
<gene>
    <name evidence="15" type="ORF">C1SCF055_LOCUS7398</name>
</gene>
<dbReference type="PROSITE" id="PS00995">
    <property type="entry name" value="TCP1_3"/>
    <property type="match status" value="1"/>
</dbReference>
<dbReference type="InterPro" id="IPR002885">
    <property type="entry name" value="PPR_rpt"/>
</dbReference>
<dbReference type="SUPFAM" id="SSF54849">
    <property type="entry name" value="GroEL-intermediate domain like"/>
    <property type="match status" value="1"/>
</dbReference>
<dbReference type="PANTHER" id="PTHR46128">
    <property type="entry name" value="MITOCHONDRIAL GROUP I INTRON SPLICING FACTOR CCM1"/>
    <property type="match status" value="1"/>
</dbReference>
<dbReference type="InterPro" id="IPR011990">
    <property type="entry name" value="TPR-like_helical_dom_sf"/>
</dbReference>
<dbReference type="GO" id="GO:0051082">
    <property type="term" value="F:unfolded protein binding"/>
    <property type="evidence" value="ECO:0007669"/>
    <property type="project" value="InterPro"/>
</dbReference>
<dbReference type="InterPro" id="IPR050872">
    <property type="entry name" value="PPR_P_subfamily"/>
</dbReference>
<feature type="repeat" description="PPR" evidence="11">
    <location>
        <begin position="627"/>
        <end position="661"/>
    </location>
</feature>
<dbReference type="InterPro" id="IPR027410">
    <property type="entry name" value="TCP-1-like_intermed_sf"/>
</dbReference>
<evidence type="ECO:0000256" key="9">
    <source>
        <dbReference type="ARBA" id="ARBA00023186"/>
    </source>
</evidence>
<dbReference type="PROSITE" id="PS51375">
    <property type="entry name" value="PPR"/>
    <property type="match status" value="12"/>
</dbReference>
<feature type="repeat" description="PPR" evidence="11">
    <location>
        <begin position="732"/>
        <end position="766"/>
    </location>
</feature>
<dbReference type="PROSITE" id="PS00751">
    <property type="entry name" value="TCP1_2"/>
    <property type="match status" value="1"/>
</dbReference>
<dbReference type="Pfam" id="PF13041">
    <property type="entry name" value="PPR_2"/>
    <property type="match status" value="4"/>
</dbReference>
<dbReference type="NCBIfam" id="NF041082">
    <property type="entry name" value="thermosome_alpha"/>
    <property type="match status" value="1"/>
</dbReference>
<dbReference type="Proteomes" id="UP001152797">
    <property type="component" value="Unassembled WGS sequence"/>
</dbReference>
<feature type="repeat" description="PPR" evidence="11">
    <location>
        <begin position="1080"/>
        <end position="1114"/>
    </location>
</feature>
<dbReference type="NCBIfam" id="NF041083">
    <property type="entry name" value="thermosome_beta"/>
    <property type="match status" value="1"/>
</dbReference>
<dbReference type="InterPro" id="IPR017998">
    <property type="entry name" value="Chaperone_TCP-1"/>
</dbReference>
<dbReference type="InterPro" id="IPR002194">
    <property type="entry name" value="Chaperonin_TCP-1_CS"/>
</dbReference>
<dbReference type="PRINTS" id="PR00304">
    <property type="entry name" value="TCOMPLEXTCP1"/>
</dbReference>
<evidence type="ECO:0000313" key="17">
    <source>
        <dbReference type="Proteomes" id="UP001152797"/>
    </source>
</evidence>
<sequence>MMPMPGGGGQQGVFVINKNAKRDQGRKAQLTNIQAGKTVAGIVRTTLGPRAMLKMLLDPMGGIVMTNDGNAILREVDVSHPAAKNMIELSRAQDEEVGDGTTSVIILAGELLGVAEPLLEKKLHPTLIVSGYMKALEDAQTLLKELAYPVDVDDPKALGEIVRGSIDTKFASRFGTLISDLAIQAVKTVCIVKPDGRKEIDVKRFAKVEKIQGGELSDCKVLDGVMFNKDITHPRMRREIKNPRVVLLDCPLEYKKGESQTNVEITKESDWEKLLQQEEEEMRRVCDDILKVKPDLVITEKGVSDLAQHFLMKGGCSVIRRIRKTDNHRIARVTGAHICNRTEELQETMVGTRCGRFKVQKIGEEYFTFLTECQDPKACSILLRGATRDVLNEIERNLHDAFGVARNILLEPLLLPGGGAVEMELAARLKEKSKSIEGSRQYAYRAVGEALEVIPRSLAHNCGADVVRAMTDLRARHAASGNAHFGIDGRTGKVADMKALGIFDTFAVKQQTLRTSIEAAAMLLRIDDIISGISKKQRDKPSAAAILDQNSSWVGTMRLSGIPGMDENAASVSGRAINGRGLGGMARFSSVVEMLYHDRILRCAKAGDAERAKSWFSKMRAAGYEPDLQAYNILLGAHASRGDMDSADEVLSSMHQDDCVPDQYTYTAAIQSCERSGDIQHAQAHFQKMQQMGILLTDVVCNAMIAVQASVGDVEGVERTLKEMRLQGVPPDRVSFNSAIAAAVKAADQDAVTRWLNEMKQSGFEPDATTYTSVVNSSVLKRNMLEAEKWIDQAIQDQISSPAPFNCLIDGYGKAGDLTAAEAVFDRMRNASIKPNLTSYNSLVDAFAQDGNMKMAVTSMSRMTSHMLKPDVITYTSLISGFAARGQMQLAKEWLDNMCQVSLEPNAVTFGTILRSCEKRHDVDAAEHIRKKMEELEIEPNRVIFNTLLHIYASARDINQAEAVFQDLVSRDTPDIFAFGSMVKAAARIPDLARSKAWMIRARSAGLTLDARIFYSLLSGAASVGDLAAAQQAIDDMKAVGLAEDVVTCTALIRACANAGDLEEAEVTLERMESHGILPNEYTLNATMTACASARFPTRAEHWFRQLVKKGVKMEIIGFNSLMATWTGDPARIQHWIQRMRIAAISPDIIAFNGLLNSCAIVCDVDLATQVWSHLDEAGIRPTLGSYRAFSKALARQGRYEELSSLLRRMAREGRSKDVFCLRALLTACAKAKSEDAAKMAEEVFQDAHKMLANDSYAHRAFRLATSAKAGKRYTALTKQFNLDPPRIKPSQEAYNSDAKQETDATNDEEAFMLLRRNASAQFVLQSRQSMPQGGRNLQAVQAAKGQQADSPVEVQKEGGEKDTHSFVLSASTEPLLRSFRHSVRKHHQTTRLRLKP</sequence>
<feature type="repeat" description="PPR" evidence="11">
    <location>
        <begin position="1148"/>
        <end position="1182"/>
    </location>
</feature>
<comment type="similarity">
    <text evidence="3 12">Belongs to the TCP-1 chaperonin family.</text>
</comment>
<dbReference type="InterPro" id="IPR027413">
    <property type="entry name" value="GROEL-like_equatorial_sf"/>
</dbReference>
<evidence type="ECO:0000256" key="14">
    <source>
        <dbReference type="SAM" id="MobiDB-lite"/>
    </source>
</evidence>
<dbReference type="GO" id="GO:0140662">
    <property type="term" value="F:ATP-dependent protein folding chaperone"/>
    <property type="evidence" value="ECO:0007669"/>
    <property type="project" value="InterPro"/>
</dbReference>
<dbReference type="Pfam" id="PF13812">
    <property type="entry name" value="PPR_3"/>
    <property type="match status" value="3"/>
</dbReference>
<feature type="repeat" description="PPR" evidence="11">
    <location>
        <begin position="941"/>
        <end position="975"/>
    </location>
</feature>
<evidence type="ECO:0000256" key="13">
    <source>
        <dbReference type="RuleBase" id="RU004191"/>
    </source>
</evidence>
<keyword evidence="9 12" id="KW-0143">Chaperone</keyword>
<comment type="function">
    <text evidence="10">Molecular chaperone; assists the folding of proteins upon ATP hydrolysis. Known to play a role, in vitro, in the folding of actin and tubulin.</text>
</comment>
<dbReference type="Pfam" id="PF00118">
    <property type="entry name" value="Cpn60_TCP1"/>
    <property type="match status" value="1"/>
</dbReference>
<dbReference type="InterPro" id="IPR027409">
    <property type="entry name" value="GroEL-like_apical_dom_sf"/>
</dbReference>
<keyword evidence="17" id="KW-1185">Reference proteome</keyword>
<dbReference type="Pfam" id="PF01535">
    <property type="entry name" value="PPR"/>
    <property type="match status" value="2"/>
</dbReference>
<dbReference type="GO" id="GO:0005524">
    <property type="term" value="F:ATP binding"/>
    <property type="evidence" value="ECO:0007669"/>
    <property type="project" value="UniProtKB-KW"/>
</dbReference>
<feature type="repeat" description="PPR" evidence="11">
    <location>
        <begin position="697"/>
        <end position="731"/>
    </location>
</feature>
<dbReference type="EMBL" id="CAMXCT020000486">
    <property type="protein sequence ID" value="CAL1132823.1"/>
    <property type="molecule type" value="Genomic_DNA"/>
</dbReference>
<comment type="caution">
    <text evidence="15">The sequence shown here is derived from an EMBL/GenBank/DDBJ whole genome shotgun (WGS) entry which is preliminary data.</text>
</comment>
<evidence type="ECO:0000256" key="1">
    <source>
        <dbReference type="ARBA" id="ARBA00004496"/>
    </source>
</evidence>
<dbReference type="FunFam" id="1.10.560.10:FF:000085">
    <property type="entry name" value="T-complex protein 1 subunit gamma"/>
    <property type="match status" value="1"/>
</dbReference>
<dbReference type="InterPro" id="IPR012719">
    <property type="entry name" value="Chap_CCT_gamma"/>
</dbReference>
<dbReference type="GO" id="GO:0005832">
    <property type="term" value="C:chaperonin-containing T-complex"/>
    <property type="evidence" value="ECO:0007669"/>
    <property type="project" value="UniProtKB-ARBA"/>
</dbReference>
<dbReference type="SUPFAM" id="SSF48592">
    <property type="entry name" value="GroEL equatorial domain-like"/>
    <property type="match status" value="1"/>
</dbReference>
<comment type="subcellular location">
    <subcellularLocation>
        <location evidence="1">Cytoplasm</location>
    </subcellularLocation>
</comment>
<dbReference type="GO" id="GO:0016887">
    <property type="term" value="F:ATP hydrolysis activity"/>
    <property type="evidence" value="ECO:0007669"/>
    <property type="project" value="InterPro"/>
</dbReference>
<keyword evidence="8 12" id="KW-0067">ATP-binding</keyword>
<dbReference type="InterPro" id="IPR054827">
    <property type="entry name" value="thermosome_alpha"/>
</dbReference>
<comment type="similarity">
    <text evidence="2">Belongs to the PPR family. P subfamily.</text>
</comment>
<feature type="repeat" description="PPR" evidence="11">
    <location>
        <begin position="906"/>
        <end position="940"/>
    </location>
</feature>
<feature type="repeat" description="PPR" evidence="11">
    <location>
        <begin position="836"/>
        <end position="870"/>
    </location>
</feature>
<keyword evidence="6" id="KW-0963">Cytoplasm</keyword>
<evidence type="ECO:0000256" key="5">
    <source>
        <dbReference type="ARBA" id="ARBA00017187"/>
    </source>
</evidence>
<dbReference type="EMBL" id="CAMXCT030000486">
    <property type="protein sequence ID" value="CAL4766760.1"/>
    <property type="molecule type" value="Genomic_DNA"/>
</dbReference>
<evidence type="ECO:0000256" key="8">
    <source>
        <dbReference type="ARBA" id="ARBA00022840"/>
    </source>
</evidence>
<dbReference type="EMBL" id="CAMXCT010000486">
    <property type="protein sequence ID" value="CAI3979448.1"/>
    <property type="molecule type" value="Genomic_DNA"/>
</dbReference>
<dbReference type="InterPro" id="IPR053374">
    <property type="entry name" value="TCP-1_chaperonin"/>
</dbReference>
<feature type="region of interest" description="Disordered" evidence="14">
    <location>
        <begin position="1338"/>
        <end position="1364"/>
    </location>
</feature>
<feature type="region of interest" description="Disordered" evidence="14">
    <location>
        <begin position="1283"/>
        <end position="1305"/>
    </location>
</feature>
<dbReference type="Gene3D" id="3.30.260.10">
    <property type="entry name" value="TCP-1-like chaperonin intermediate domain"/>
    <property type="match status" value="1"/>
</dbReference>
<evidence type="ECO:0000313" key="15">
    <source>
        <dbReference type="EMBL" id="CAI3979448.1"/>
    </source>
</evidence>
<dbReference type="OrthoDB" id="10248520at2759"/>
<name>A0A9P1BW33_9DINO</name>
<comment type="subunit">
    <text evidence="4">Heterooligomeric complex of about 850 to 900 kDa that forms two stacked rings, 12 to 16 nm in diameter.</text>
</comment>
<feature type="repeat" description="PPR" evidence="11">
    <location>
        <begin position="871"/>
        <end position="905"/>
    </location>
</feature>
<feature type="repeat" description="PPR" evidence="11">
    <location>
        <begin position="1045"/>
        <end position="1079"/>
    </location>
</feature>
<dbReference type="FunFam" id="3.50.7.10:FF:000005">
    <property type="entry name" value="T-complex protein 1 subunit gamma"/>
    <property type="match status" value="1"/>
</dbReference>
<organism evidence="15">
    <name type="scientific">Cladocopium goreaui</name>
    <dbReference type="NCBI Taxonomy" id="2562237"/>
    <lineage>
        <taxon>Eukaryota</taxon>
        <taxon>Sar</taxon>
        <taxon>Alveolata</taxon>
        <taxon>Dinophyceae</taxon>
        <taxon>Suessiales</taxon>
        <taxon>Symbiodiniaceae</taxon>
        <taxon>Cladocopium</taxon>
    </lineage>
</organism>
<feature type="repeat" description="PPR" evidence="11">
    <location>
        <begin position="662"/>
        <end position="696"/>
    </location>
</feature>
<dbReference type="PANTHER" id="PTHR46128:SF329">
    <property type="entry name" value="MITOCHONDRIAL GROUP I INTRON SPLICING FACTOR DMR1"/>
    <property type="match status" value="1"/>
</dbReference>
<evidence type="ECO:0000256" key="7">
    <source>
        <dbReference type="ARBA" id="ARBA00022741"/>
    </source>
</evidence>